<sequence>MLDATSRFGGHRRLYKSGVHQGSGLVTMPARLPEEVSLPARERGLPGFNSPPTSTNTYVNCATTRKEGFSLKPFSHAKGTYLPELRLAPNLPSAPIPSRPNPKYKQQRRVEGISKESPHVSHGPGVKRKSWNFEVIVRDHMTVTTRDTIPLVLSVVYRPPMWGKKDASGEVEGKVEEEVARKNKNAKRWGLYKACNWGKKRGGRA</sequence>
<proteinExistence type="predicted"/>
<name>A0A8K0UH72_9AGAR</name>
<accession>A0A8K0UH72</accession>
<gene>
    <name evidence="1" type="ORF">BXZ70DRAFT_1044712</name>
</gene>
<organism evidence="1 2">
    <name type="scientific">Cristinia sonorae</name>
    <dbReference type="NCBI Taxonomy" id="1940300"/>
    <lineage>
        <taxon>Eukaryota</taxon>
        <taxon>Fungi</taxon>
        <taxon>Dikarya</taxon>
        <taxon>Basidiomycota</taxon>
        <taxon>Agaricomycotina</taxon>
        <taxon>Agaricomycetes</taxon>
        <taxon>Agaricomycetidae</taxon>
        <taxon>Agaricales</taxon>
        <taxon>Pleurotineae</taxon>
        <taxon>Stephanosporaceae</taxon>
        <taxon>Cristinia</taxon>
    </lineage>
</organism>
<keyword evidence="2" id="KW-1185">Reference proteome</keyword>
<evidence type="ECO:0000313" key="2">
    <source>
        <dbReference type="Proteomes" id="UP000813824"/>
    </source>
</evidence>
<reference evidence="1" key="1">
    <citation type="journal article" date="2021" name="New Phytol.">
        <title>Evolutionary innovations through gain and loss of genes in the ectomycorrhizal Boletales.</title>
        <authorList>
            <person name="Wu G."/>
            <person name="Miyauchi S."/>
            <person name="Morin E."/>
            <person name="Kuo A."/>
            <person name="Drula E."/>
            <person name="Varga T."/>
            <person name="Kohler A."/>
            <person name="Feng B."/>
            <person name="Cao Y."/>
            <person name="Lipzen A."/>
            <person name="Daum C."/>
            <person name="Hundley H."/>
            <person name="Pangilinan J."/>
            <person name="Johnson J."/>
            <person name="Barry K."/>
            <person name="LaButti K."/>
            <person name="Ng V."/>
            <person name="Ahrendt S."/>
            <person name="Min B."/>
            <person name="Choi I.G."/>
            <person name="Park H."/>
            <person name="Plett J.M."/>
            <person name="Magnuson J."/>
            <person name="Spatafora J.W."/>
            <person name="Nagy L.G."/>
            <person name="Henrissat B."/>
            <person name="Grigoriev I.V."/>
            <person name="Yang Z.L."/>
            <person name="Xu J."/>
            <person name="Martin F.M."/>
        </authorList>
    </citation>
    <scope>NUCLEOTIDE SEQUENCE</scope>
    <source>
        <strain evidence="1">KKN 215</strain>
    </source>
</reference>
<evidence type="ECO:0000313" key="1">
    <source>
        <dbReference type="EMBL" id="KAH8087133.1"/>
    </source>
</evidence>
<dbReference type="Proteomes" id="UP000813824">
    <property type="component" value="Unassembled WGS sequence"/>
</dbReference>
<dbReference type="AlphaFoldDB" id="A0A8K0UH72"/>
<comment type="caution">
    <text evidence="1">The sequence shown here is derived from an EMBL/GenBank/DDBJ whole genome shotgun (WGS) entry which is preliminary data.</text>
</comment>
<protein>
    <submittedName>
        <fullName evidence="1">Uncharacterized protein</fullName>
    </submittedName>
</protein>
<dbReference type="EMBL" id="JAEVFJ010000041">
    <property type="protein sequence ID" value="KAH8087133.1"/>
    <property type="molecule type" value="Genomic_DNA"/>
</dbReference>